<dbReference type="EMBL" id="BMMS01000018">
    <property type="protein sequence ID" value="GGO92544.1"/>
    <property type="molecule type" value="Genomic_DNA"/>
</dbReference>
<comment type="caution">
    <text evidence="2">The sequence shown here is derived from an EMBL/GenBank/DDBJ whole genome shotgun (WGS) entry which is preliminary data.</text>
</comment>
<dbReference type="Proteomes" id="UP000641932">
    <property type="component" value="Unassembled WGS sequence"/>
</dbReference>
<dbReference type="InterPro" id="IPR036513">
    <property type="entry name" value="STAS_dom_sf"/>
</dbReference>
<reference evidence="2" key="2">
    <citation type="submission" date="2020-09" db="EMBL/GenBank/DDBJ databases">
        <authorList>
            <person name="Sun Q."/>
            <person name="Zhou Y."/>
        </authorList>
    </citation>
    <scope>NUCLEOTIDE SEQUENCE</scope>
    <source>
        <strain evidence="2">CGMCC 4.7201</strain>
    </source>
</reference>
<dbReference type="SUPFAM" id="SSF52091">
    <property type="entry name" value="SpoIIaa-like"/>
    <property type="match status" value="1"/>
</dbReference>
<organism evidence="2 3">
    <name type="scientific">Wenjunlia tyrosinilytica</name>
    <dbReference type="NCBI Taxonomy" id="1544741"/>
    <lineage>
        <taxon>Bacteria</taxon>
        <taxon>Bacillati</taxon>
        <taxon>Actinomycetota</taxon>
        <taxon>Actinomycetes</taxon>
        <taxon>Kitasatosporales</taxon>
        <taxon>Streptomycetaceae</taxon>
        <taxon>Wenjunlia</taxon>
    </lineage>
</organism>
<evidence type="ECO:0000259" key="1">
    <source>
        <dbReference type="PROSITE" id="PS50801"/>
    </source>
</evidence>
<reference evidence="2" key="1">
    <citation type="journal article" date="2014" name="Int. J. Syst. Evol. Microbiol.">
        <title>Complete genome sequence of Corynebacterium casei LMG S-19264T (=DSM 44701T), isolated from a smear-ripened cheese.</title>
        <authorList>
            <consortium name="US DOE Joint Genome Institute (JGI-PGF)"/>
            <person name="Walter F."/>
            <person name="Albersmeier A."/>
            <person name="Kalinowski J."/>
            <person name="Ruckert C."/>
        </authorList>
    </citation>
    <scope>NUCLEOTIDE SEQUENCE</scope>
    <source>
        <strain evidence="2">CGMCC 4.7201</strain>
    </source>
</reference>
<protein>
    <recommendedName>
        <fullName evidence="1">STAS domain-containing protein</fullName>
    </recommendedName>
</protein>
<dbReference type="InterPro" id="IPR058548">
    <property type="entry name" value="MlaB-like_STAS"/>
</dbReference>
<evidence type="ECO:0000313" key="3">
    <source>
        <dbReference type="Proteomes" id="UP000641932"/>
    </source>
</evidence>
<dbReference type="InterPro" id="IPR002645">
    <property type="entry name" value="STAS_dom"/>
</dbReference>
<dbReference type="Gene3D" id="3.30.750.24">
    <property type="entry name" value="STAS domain"/>
    <property type="match status" value="1"/>
</dbReference>
<feature type="domain" description="STAS" evidence="1">
    <location>
        <begin position="21"/>
        <end position="109"/>
    </location>
</feature>
<accession>A0A917ZUI1</accession>
<dbReference type="CDD" id="cd07043">
    <property type="entry name" value="STAS_anti-anti-sigma_factors"/>
    <property type="match status" value="1"/>
</dbReference>
<dbReference type="AlphaFoldDB" id="A0A917ZUI1"/>
<gene>
    <name evidence="2" type="ORF">GCM10012280_42970</name>
</gene>
<dbReference type="PROSITE" id="PS50801">
    <property type="entry name" value="STAS"/>
    <property type="match status" value="1"/>
</dbReference>
<evidence type="ECO:0000313" key="2">
    <source>
        <dbReference type="EMBL" id="GGO92544.1"/>
    </source>
</evidence>
<name>A0A917ZUI1_9ACTN</name>
<sequence length="109" mass="11895">MDVLYESGLLKVARTRQPSGLLLVGDVDAFAVPVLESALRTLADTPGNIHLELSQLQFMDVSGLELVVSTARGMRDGRQLVLHELSPHLRRVMALVGWDSTPGLAFTQE</sequence>
<dbReference type="Pfam" id="PF13466">
    <property type="entry name" value="STAS_2"/>
    <property type="match status" value="1"/>
</dbReference>
<proteinExistence type="predicted"/>
<keyword evidence="3" id="KW-1185">Reference proteome</keyword>